<organism evidence="1">
    <name type="scientific">Rhizophora mucronata</name>
    <name type="common">Asiatic mangrove</name>
    <dbReference type="NCBI Taxonomy" id="61149"/>
    <lineage>
        <taxon>Eukaryota</taxon>
        <taxon>Viridiplantae</taxon>
        <taxon>Streptophyta</taxon>
        <taxon>Embryophyta</taxon>
        <taxon>Tracheophyta</taxon>
        <taxon>Spermatophyta</taxon>
        <taxon>Magnoliopsida</taxon>
        <taxon>eudicotyledons</taxon>
        <taxon>Gunneridae</taxon>
        <taxon>Pentapetalae</taxon>
        <taxon>rosids</taxon>
        <taxon>fabids</taxon>
        <taxon>Malpighiales</taxon>
        <taxon>Rhizophoraceae</taxon>
        <taxon>Rhizophora</taxon>
    </lineage>
</organism>
<dbReference type="EMBL" id="GGEC01005653">
    <property type="protein sequence ID" value="MBW86136.1"/>
    <property type="molecule type" value="Transcribed_RNA"/>
</dbReference>
<dbReference type="AlphaFoldDB" id="A0A2P2IY35"/>
<protein>
    <submittedName>
        <fullName evidence="1">Uncharacterized protein</fullName>
    </submittedName>
</protein>
<reference evidence="1" key="1">
    <citation type="submission" date="2018-02" db="EMBL/GenBank/DDBJ databases">
        <title>Rhizophora mucronata_Transcriptome.</title>
        <authorList>
            <person name="Meera S.P."/>
            <person name="Sreeshan A."/>
            <person name="Augustine A."/>
        </authorList>
    </citation>
    <scope>NUCLEOTIDE SEQUENCE</scope>
    <source>
        <tissue evidence="1">Leaf</tissue>
    </source>
</reference>
<accession>A0A2P2IY35</accession>
<evidence type="ECO:0000313" key="1">
    <source>
        <dbReference type="EMBL" id="MBW86136.1"/>
    </source>
</evidence>
<proteinExistence type="predicted"/>
<sequence length="32" mass="3632">MILINQCAVSLGNNGTLVWRSWNEEILMLNAK</sequence>
<name>A0A2P2IY35_RHIMU</name>